<dbReference type="RefSeq" id="WP_357787494.1">
    <property type="nucleotide sequence ID" value="NZ_JBFAKC010000014.1"/>
</dbReference>
<keyword evidence="2" id="KW-0472">Membrane</keyword>
<keyword evidence="2" id="KW-1133">Transmembrane helix</keyword>
<feature type="region of interest" description="Disordered" evidence="1">
    <location>
        <begin position="366"/>
        <end position="400"/>
    </location>
</feature>
<feature type="region of interest" description="Disordered" evidence="1">
    <location>
        <begin position="26"/>
        <end position="46"/>
    </location>
</feature>
<dbReference type="Proteomes" id="UP001551695">
    <property type="component" value="Unassembled WGS sequence"/>
</dbReference>
<keyword evidence="4" id="KW-1185">Reference proteome</keyword>
<name>A0ABV3G0T6_9NOCA</name>
<accession>A0ABV3G0T6</accession>
<sequence length="550" mass="57853">MPVPPPVPAIPGTPAAQVGAVTRADPATGAVASADPETSVAPTGADSELPRDVLAVVARWNPQGAALLRAARGAGAGSAVALIGPDDANTTLLRTELARFEPRIDLTEPMGEVGSSVESTLPGATPAAVALVLLDAGSVVGADSLGLIRRLRAEDTRILLAMNGIHAYGDWRSVRDRDLELLAAQDLADLDIIPVSARLAAAARAGGDAALMDRSGLGALHTELTEASASASAPGDGRLAALDARVLAETRTRVQAQLETLRSGAEPTRWRAERATLIASRDSGRATAMSTLRGQLHLARVDLMTEVGGQVRALHVAARAELDRQRQADLAHYPDRLQQVVTELTGVIDVGIDRRLAELAAKVDADGVSTGDTPSGNVAPPHRRRDAAPRVGPDPEPRHRGVEDHLMIALGASAGVGLGRLLVSPLALVSALDVASIPVTLALGALVAWWVVRTRRQVADRAHVRQWVADALVNVKAALEQRVATALVEAETELADRVVRASAARIIDTDRRVAELETRIRRAAAEQPAQLAACERDIATLDRRNRLLDW</sequence>
<gene>
    <name evidence="3" type="ORF">AB0I48_27100</name>
</gene>
<feature type="transmembrane region" description="Helical" evidence="2">
    <location>
        <begin position="434"/>
        <end position="452"/>
    </location>
</feature>
<organism evidence="3 4">
    <name type="scientific">Nocardia aurea</name>
    <dbReference type="NCBI Taxonomy" id="2144174"/>
    <lineage>
        <taxon>Bacteria</taxon>
        <taxon>Bacillati</taxon>
        <taxon>Actinomycetota</taxon>
        <taxon>Actinomycetes</taxon>
        <taxon>Mycobacteriales</taxon>
        <taxon>Nocardiaceae</taxon>
        <taxon>Nocardia</taxon>
    </lineage>
</organism>
<evidence type="ECO:0000313" key="3">
    <source>
        <dbReference type="EMBL" id="MEV0711238.1"/>
    </source>
</evidence>
<dbReference type="EMBL" id="JBFAKC010000014">
    <property type="protein sequence ID" value="MEV0711238.1"/>
    <property type="molecule type" value="Genomic_DNA"/>
</dbReference>
<evidence type="ECO:0000256" key="1">
    <source>
        <dbReference type="SAM" id="MobiDB-lite"/>
    </source>
</evidence>
<reference evidence="3 4" key="1">
    <citation type="submission" date="2024-06" db="EMBL/GenBank/DDBJ databases">
        <title>The Natural Products Discovery Center: Release of the First 8490 Sequenced Strains for Exploring Actinobacteria Biosynthetic Diversity.</title>
        <authorList>
            <person name="Kalkreuter E."/>
            <person name="Kautsar S.A."/>
            <person name="Yang D."/>
            <person name="Bader C.D."/>
            <person name="Teijaro C.N."/>
            <person name="Fluegel L."/>
            <person name="Davis C.M."/>
            <person name="Simpson J.R."/>
            <person name="Lauterbach L."/>
            <person name="Steele A.D."/>
            <person name="Gui C."/>
            <person name="Meng S."/>
            <person name="Li G."/>
            <person name="Viehrig K."/>
            <person name="Ye F."/>
            <person name="Su P."/>
            <person name="Kiefer A.F."/>
            <person name="Nichols A."/>
            <person name="Cepeda A.J."/>
            <person name="Yan W."/>
            <person name="Fan B."/>
            <person name="Jiang Y."/>
            <person name="Adhikari A."/>
            <person name="Zheng C.-J."/>
            <person name="Schuster L."/>
            <person name="Cowan T.M."/>
            <person name="Smanski M.J."/>
            <person name="Chevrette M.G."/>
            <person name="De Carvalho L.P.S."/>
            <person name="Shen B."/>
        </authorList>
    </citation>
    <scope>NUCLEOTIDE SEQUENCE [LARGE SCALE GENOMIC DNA]</scope>
    <source>
        <strain evidence="3 4">NPDC050403</strain>
    </source>
</reference>
<protein>
    <submittedName>
        <fullName evidence="3">Uncharacterized protein</fullName>
    </submittedName>
</protein>
<evidence type="ECO:0000313" key="4">
    <source>
        <dbReference type="Proteomes" id="UP001551695"/>
    </source>
</evidence>
<proteinExistence type="predicted"/>
<evidence type="ECO:0000256" key="2">
    <source>
        <dbReference type="SAM" id="Phobius"/>
    </source>
</evidence>
<comment type="caution">
    <text evidence="3">The sequence shown here is derived from an EMBL/GenBank/DDBJ whole genome shotgun (WGS) entry which is preliminary data.</text>
</comment>
<keyword evidence="2" id="KW-0812">Transmembrane</keyword>